<dbReference type="AlphaFoldDB" id="A0A2V2LFQ9"/>
<evidence type="ECO:0000259" key="1">
    <source>
        <dbReference type="PROSITE" id="PS51071"/>
    </source>
</evidence>
<dbReference type="InterPro" id="IPR047640">
    <property type="entry name" value="RpiR-like"/>
</dbReference>
<dbReference type="PANTHER" id="PTHR30514">
    <property type="entry name" value="GLUCOKINASE"/>
    <property type="match status" value="1"/>
</dbReference>
<dbReference type="Pfam" id="PF01418">
    <property type="entry name" value="HTH_6"/>
    <property type="match status" value="1"/>
</dbReference>
<dbReference type="InterPro" id="IPR000281">
    <property type="entry name" value="HTH_RpiR"/>
</dbReference>
<dbReference type="EMBL" id="QGKU01000003">
    <property type="protein sequence ID" value="PWR04478.1"/>
    <property type="molecule type" value="Genomic_DNA"/>
</dbReference>
<dbReference type="PROSITE" id="PS51071">
    <property type="entry name" value="HTH_RPIR"/>
    <property type="match status" value="1"/>
</dbReference>
<dbReference type="Pfam" id="PF01380">
    <property type="entry name" value="SIS"/>
    <property type="match status" value="1"/>
</dbReference>
<dbReference type="PANTHER" id="PTHR30514:SF18">
    <property type="entry name" value="RPIR-FAMILY TRANSCRIPTIONAL REGULATOR"/>
    <property type="match status" value="1"/>
</dbReference>
<gene>
    <name evidence="2" type="ORF">DKT77_00475</name>
</gene>
<sequence length="298" mass="33200">MVKNKAIDVPVNGKTVKSLMRDRMADLTLSERHLASVLMQDYPIAGLQSITELAQAAHVSTPTVVRMARKLGFDGFSALQEALRAEISDQIKKPISKLDEISGEDQAAHKLYRFAAAVFRNLHETLARIDESEFDAVAALLADPSRAIFIEGGRITRSNADYLFNHMQIIRPGVTALGRSPGIWPQFLLDMDTSSVLVLFDIRRYESDLLKLAKLAKARGCRIVLFTDQWGSPIGQLADHSFHGLVEAPSSWDSTIALMLLIEALIAEVQTRLAGESRTRIEQLESMFTATRMFRDFN</sequence>
<dbReference type="InterPro" id="IPR001347">
    <property type="entry name" value="SIS_dom"/>
</dbReference>
<dbReference type="GO" id="GO:1901135">
    <property type="term" value="P:carbohydrate derivative metabolic process"/>
    <property type="evidence" value="ECO:0007669"/>
    <property type="project" value="InterPro"/>
</dbReference>
<evidence type="ECO:0000313" key="2">
    <source>
        <dbReference type="EMBL" id="PWR04478.1"/>
    </source>
</evidence>
<dbReference type="SUPFAM" id="SSF53697">
    <property type="entry name" value="SIS domain"/>
    <property type="match status" value="1"/>
</dbReference>
<dbReference type="Gene3D" id="1.10.10.10">
    <property type="entry name" value="Winged helix-like DNA-binding domain superfamily/Winged helix DNA-binding domain"/>
    <property type="match status" value="1"/>
</dbReference>
<reference evidence="2 3" key="1">
    <citation type="submission" date="2018-05" db="EMBL/GenBank/DDBJ databases">
        <title>Rhodobacteraceae gen. nov., sp. nov. isolated from sea water.</title>
        <authorList>
            <person name="Ren Y."/>
        </authorList>
    </citation>
    <scope>NUCLEOTIDE SEQUENCE [LARGE SCALE GENOMIC DNA]</scope>
    <source>
        <strain evidence="2 3">TG-679</strain>
    </source>
</reference>
<dbReference type="Proteomes" id="UP000245680">
    <property type="component" value="Unassembled WGS sequence"/>
</dbReference>
<keyword evidence="3" id="KW-1185">Reference proteome</keyword>
<protein>
    <submittedName>
        <fullName evidence="2">RpiR family transcriptional regulator</fullName>
    </submittedName>
</protein>
<dbReference type="InterPro" id="IPR036388">
    <property type="entry name" value="WH-like_DNA-bd_sf"/>
</dbReference>
<proteinExistence type="predicted"/>
<dbReference type="OrthoDB" id="3574600at2"/>
<dbReference type="InterPro" id="IPR046348">
    <property type="entry name" value="SIS_dom_sf"/>
</dbReference>
<dbReference type="Gene3D" id="3.40.50.10490">
    <property type="entry name" value="Glucose-6-phosphate isomerase like protein, domain 1"/>
    <property type="match status" value="1"/>
</dbReference>
<comment type="caution">
    <text evidence="2">The sequence shown here is derived from an EMBL/GenBank/DDBJ whole genome shotgun (WGS) entry which is preliminary data.</text>
</comment>
<feature type="domain" description="HTH rpiR-type" evidence="1">
    <location>
        <begin position="14"/>
        <end position="90"/>
    </location>
</feature>
<name>A0A2V2LFQ9_9RHOB</name>
<accession>A0A2V2LFQ9</accession>
<organism evidence="2 3">
    <name type="scientific">Meridianimarinicoccus roseus</name>
    <dbReference type="NCBI Taxonomy" id="2072018"/>
    <lineage>
        <taxon>Bacteria</taxon>
        <taxon>Pseudomonadati</taxon>
        <taxon>Pseudomonadota</taxon>
        <taxon>Alphaproteobacteria</taxon>
        <taxon>Rhodobacterales</taxon>
        <taxon>Paracoccaceae</taxon>
        <taxon>Meridianimarinicoccus</taxon>
    </lineage>
</organism>
<dbReference type="GO" id="GO:0003700">
    <property type="term" value="F:DNA-binding transcription factor activity"/>
    <property type="evidence" value="ECO:0007669"/>
    <property type="project" value="InterPro"/>
</dbReference>
<dbReference type="GO" id="GO:0003677">
    <property type="term" value="F:DNA binding"/>
    <property type="evidence" value="ECO:0007669"/>
    <property type="project" value="InterPro"/>
</dbReference>
<evidence type="ECO:0000313" key="3">
    <source>
        <dbReference type="Proteomes" id="UP000245680"/>
    </source>
</evidence>
<dbReference type="InterPro" id="IPR009057">
    <property type="entry name" value="Homeodomain-like_sf"/>
</dbReference>
<dbReference type="SUPFAM" id="SSF46689">
    <property type="entry name" value="Homeodomain-like"/>
    <property type="match status" value="1"/>
</dbReference>
<dbReference type="GO" id="GO:0097367">
    <property type="term" value="F:carbohydrate derivative binding"/>
    <property type="evidence" value="ECO:0007669"/>
    <property type="project" value="InterPro"/>
</dbReference>